<dbReference type="Gene3D" id="1.20.1250.20">
    <property type="entry name" value="MFS general substrate transporter like domains"/>
    <property type="match status" value="1"/>
</dbReference>
<dbReference type="GO" id="GO:0016020">
    <property type="term" value="C:membrane"/>
    <property type="evidence" value="ECO:0007669"/>
    <property type="project" value="UniProtKB-SubCell"/>
</dbReference>
<dbReference type="SUPFAM" id="SSF103473">
    <property type="entry name" value="MFS general substrate transporter"/>
    <property type="match status" value="1"/>
</dbReference>
<dbReference type="GO" id="GO:0022857">
    <property type="term" value="F:transmembrane transporter activity"/>
    <property type="evidence" value="ECO:0007669"/>
    <property type="project" value="InterPro"/>
</dbReference>
<dbReference type="EMBL" id="CAJOBA010003484">
    <property type="protein sequence ID" value="CAF3683288.1"/>
    <property type="molecule type" value="Genomic_DNA"/>
</dbReference>
<gene>
    <name evidence="7" type="ORF">OVA965_LOCUS9713</name>
    <name evidence="8" type="ORF">TMI583_LOCUS9710</name>
</gene>
<organism evidence="8 9">
    <name type="scientific">Didymodactylos carnosus</name>
    <dbReference type="NCBI Taxonomy" id="1234261"/>
    <lineage>
        <taxon>Eukaryota</taxon>
        <taxon>Metazoa</taxon>
        <taxon>Spiralia</taxon>
        <taxon>Gnathifera</taxon>
        <taxon>Rotifera</taxon>
        <taxon>Eurotatoria</taxon>
        <taxon>Bdelloidea</taxon>
        <taxon>Philodinida</taxon>
        <taxon>Philodinidae</taxon>
        <taxon>Didymodactylos</taxon>
    </lineage>
</organism>
<dbReference type="InterPro" id="IPR011701">
    <property type="entry name" value="MFS"/>
</dbReference>
<dbReference type="PANTHER" id="PTHR43791">
    <property type="entry name" value="PERMEASE-RELATED"/>
    <property type="match status" value="1"/>
</dbReference>
<feature type="transmembrane region" description="Helical" evidence="6">
    <location>
        <begin position="225"/>
        <end position="245"/>
    </location>
</feature>
<evidence type="ECO:0000313" key="8">
    <source>
        <dbReference type="EMBL" id="CAF3683288.1"/>
    </source>
</evidence>
<feature type="transmembrane region" description="Helical" evidence="6">
    <location>
        <begin position="317"/>
        <end position="339"/>
    </location>
</feature>
<dbReference type="EMBL" id="CAJNOK010003482">
    <property type="protein sequence ID" value="CAF0902880.1"/>
    <property type="molecule type" value="Genomic_DNA"/>
</dbReference>
<dbReference type="Proteomes" id="UP000677228">
    <property type="component" value="Unassembled WGS sequence"/>
</dbReference>
<dbReference type="Proteomes" id="UP000682733">
    <property type="component" value="Unassembled WGS sequence"/>
</dbReference>
<evidence type="ECO:0000256" key="6">
    <source>
        <dbReference type="SAM" id="Phobius"/>
    </source>
</evidence>
<evidence type="ECO:0000256" key="4">
    <source>
        <dbReference type="ARBA" id="ARBA00022989"/>
    </source>
</evidence>
<keyword evidence="2" id="KW-0813">Transport</keyword>
<evidence type="ECO:0000256" key="2">
    <source>
        <dbReference type="ARBA" id="ARBA00022448"/>
    </source>
</evidence>
<keyword evidence="5 6" id="KW-0472">Membrane</keyword>
<feature type="transmembrane region" description="Helical" evidence="6">
    <location>
        <begin position="351"/>
        <end position="371"/>
    </location>
</feature>
<keyword evidence="4 6" id="KW-1133">Transmembrane helix</keyword>
<accession>A0A8S2HU34</accession>
<dbReference type="PANTHER" id="PTHR43791:SF36">
    <property type="entry name" value="TRANSPORTER, PUTATIVE (AFU_ORTHOLOGUE AFUA_6G08340)-RELATED"/>
    <property type="match status" value="1"/>
</dbReference>
<comment type="subcellular location">
    <subcellularLocation>
        <location evidence="1">Membrane</location>
        <topology evidence="1">Multi-pass membrane protein</topology>
    </subcellularLocation>
</comment>
<sequence>MQINVYKMTCTSKLEDWAVLNTTDKYNNSLTLDDITALTASECQLKQVKNVIDYGPIKVRLRVKPQPTLATGRRPKYELLSPEDEHKREIRRARNRMAADKAYAATKIGNYQQLAPWKWLFVLESVPGVIIGITAYFLLPKYPESGTWLSQSEKDTLANVLEYEGGETNERLWHEGVSWEEIKFVFTDVKVYLYAIIEFGILISFYSLSLSLTGIIEGMGFSNTAIIQLMTVPPFAIAWISCVAISYTAGRLKERGFFTSAAIFIGLIGFVLLIVLKPYGFFPLYLASTLACTGTFTAIPLNLSWVTSNISGQTKRAISLSTIIGFSNLAGIVSSQIYREDDRPEIIPSHTTGYIVCISFMSVSLLVALFLKYHLSRENRLQ</sequence>
<comment type="caution">
    <text evidence="8">The sequence shown here is derived from an EMBL/GenBank/DDBJ whole genome shotgun (WGS) entry which is preliminary data.</text>
</comment>
<evidence type="ECO:0000313" key="9">
    <source>
        <dbReference type="Proteomes" id="UP000682733"/>
    </source>
</evidence>
<protein>
    <submittedName>
        <fullName evidence="8">Uncharacterized protein</fullName>
    </submittedName>
</protein>
<dbReference type="AlphaFoldDB" id="A0A8S2HU34"/>
<feature type="transmembrane region" description="Helical" evidence="6">
    <location>
        <begin position="282"/>
        <end position="305"/>
    </location>
</feature>
<feature type="transmembrane region" description="Helical" evidence="6">
    <location>
        <begin position="257"/>
        <end position="276"/>
    </location>
</feature>
<name>A0A8S2HU34_9BILA</name>
<dbReference type="Pfam" id="PF07690">
    <property type="entry name" value="MFS_1"/>
    <property type="match status" value="1"/>
</dbReference>
<dbReference type="InterPro" id="IPR036259">
    <property type="entry name" value="MFS_trans_sf"/>
</dbReference>
<evidence type="ECO:0000256" key="1">
    <source>
        <dbReference type="ARBA" id="ARBA00004141"/>
    </source>
</evidence>
<feature type="transmembrane region" description="Helical" evidence="6">
    <location>
        <begin position="191"/>
        <end position="213"/>
    </location>
</feature>
<proteinExistence type="predicted"/>
<reference evidence="8" key="1">
    <citation type="submission" date="2021-02" db="EMBL/GenBank/DDBJ databases">
        <authorList>
            <person name="Nowell W R."/>
        </authorList>
    </citation>
    <scope>NUCLEOTIDE SEQUENCE</scope>
</reference>
<evidence type="ECO:0000313" key="7">
    <source>
        <dbReference type="EMBL" id="CAF0902880.1"/>
    </source>
</evidence>
<evidence type="ECO:0000256" key="5">
    <source>
        <dbReference type="ARBA" id="ARBA00023136"/>
    </source>
</evidence>
<keyword evidence="3 6" id="KW-0812">Transmembrane</keyword>
<evidence type="ECO:0000256" key="3">
    <source>
        <dbReference type="ARBA" id="ARBA00022692"/>
    </source>
</evidence>